<keyword evidence="5 6" id="KW-0472">Membrane</keyword>
<proteinExistence type="inferred from homology"/>
<evidence type="ECO:0000256" key="4">
    <source>
        <dbReference type="ARBA" id="ARBA00022989"/>
    </source>
</evidence>
<name>A0ABQ4RWJ1_9HYPH</name>
<evidence type="ECO:0000256" key="1">
    <source>
        <dbReference type="ARBA" id="ARBA00004141"/>
    </source>
</evidence>
<dbReference type="PANTHER" id="PTHR47685">
    <property type="entry name" value="MAGNESIUM TRANSPORT PROTEIN CORA"/>
    <property type="match status" value="1"/>
</dbReference>
<gene>
    <name evidence="7" type="primary">corA_2</name>
    <name evidence="7" type="ORF">OCOJLMKI_2159</name>
</gene>
<dbReference type="InterPro" id="IPR045863">
    <property type="entry name" value="CorA_TM1_TM2"/>
</dbReference>
<comment type="caution">
    <text evidence="7">The sequence shown here is derived from an EMBL/GenBank/DDBJ whole genome shotgun (WGS) entry which is preliminary data.</text>
</comment>
<dbReference type="PANTHER" id="PTHR47685:SF1">
    <property type="entry name" value="MAGNESIUM TRANSPORT PROTEIN CORA"/>
    <property type="match status" value="1"/>
</dbReference>
<dbReference type="InterPro" id="IPR050829">
    <property type="entry name" value="CorA_MIT"/>
</dbReference>
<dbReference type="Gene3D" id="3.30.460.20">
    <property type="entry name" value="CorA soluble domain-like"/>
    <property type="match status" value="1"/>
</dbReference>
<reference evidence="7" key="2">
    <citation type="submission" date="2021-08" db="EMBL/GenBank/DDBJ databases">
        <authorList>
            <person name="Tani A."/>
            <person name="Ola A."/>
            <person name="Ogura Y."/>
            <person name="Katsura K."/>
            <person name="Hayashi T."/>
        </authorList>
    </citation>
    <scope>NUCLEOTIDE SEQUENCE</scope>
    <source>
        <strain evidence="7">DSM 19015</strain>
    </source>
</reference>
<dbReference type="CDD" id="cd12837">
    <property type="entry name" value="EcCorA-like_u1"/>
    <property type="match status" value="1"/>
</dbReference>
<keyword evidence="4 6" id="KW-1133">Transmembrane helix</keyword>
<keyword evidence="3 6" id="KW-0812">Transmembrane</keyword>
<protein>
    <submittedName>
        <fullName evidence="7">Magnesium transport protein CorA</fullName>
    </submittedName>
</protein>
<evidence type="ECO:0000256" key="3">
    <source>
        <dbReference type="ARBA" id="ARBA00022692"/>
    </source>
</evidence>
<evidence type="ECO:0000313" key="7">
    <source>
        <dbReference type="EMBL" id="GJD94951.1"/>
    </source>
</evidence>
<dbReference type="SUPFAM" id="SSF143865">
    <property type="entry name" value="CorA soluble domain-like"/>
    <property type="match status" value="1"/>
</dbReference>
<dbReference type="Proteomes" id="UP001055125">
    <property type="component" value="Unassembled WGS sequence"/>
</dbReference>
<evidence type="ECO:0000256" key="2">
    <source>
        <dbReference type="ARBA" id="ARBA00009765"/>
    </source>
</evidence>
<comment type="subcellular location">
    <subcellularLocation>
        <location evidence="1">Membrane</location>
        <topology evidence="1">Multi-pass membrane protein</topology>
    </subcellularLocation>
</comment>
<dbReference type="EMBL" id="BPQP01000031">
    <property type="protein sequence ID" value="GJD94951.1"/>
    <property type="molecule type" value="Genomic_DNA"/>
</dbReference>
<organism evidence="7 8">
    <name type="scientific">Methylobacterium iners</name>
    <dbReference type="NCBI Taxonomy" id="418707"/>
    <lineage>
        <taxon>Bacteria</taxon>
        <taxon>Pseudomonadati</taxon>
        <taxon>Pseudomonadota</taxon>
        <taxon>Alphaproteobacteria</taxon>
        <taxon>Hyphomicrobiales</taxon>
        <taxon>Methylobacteriaceae</taxon>
        <taxon>Methylobacterium</taxon>
    </lineage>
</organism>
<feature type="transmembrane region" description="Helical" evidence="6">
    <location>
        <begin position="281"/>
        <end position="301"/>
    </location>
</feature>
<reference evidence="7" key="1">
    <citation type="journal article" date="2021" name="Front. Microbiol.">
        <title>Comprehensive Comparative Genomics and Phenotyping of Methylobacterium Species.</title>
        <authorList>
            <person name="Alessa O."/>
            <person name="Ogura Y."/>
            <person name="Fujitani Y."/>
            <person name="Takami H."/>
            <person name="Hayashi T."/>
            <person name="Sahin N."/>
            <person name="Tani A."/>
        </authorList>
    </citation>
    <scope>NUCLEOTIDE SEQUENCE</scope>
    <source>
        <strain evidence="7">DSM 19015</strain>
    </source>
</reference>
<evidence type="ECO:0000313" key="8">
    <source>
        <dbReference type="Proteomes" id="UP001055125"/>
    </source>
</evidence>
<feature type="transmembrane region" description="Helical" evidence="6">
    <location>
        <begin position="313"/>
        <end position="333"/>
    </location>
</feature>
<dbReference type="RefSeq" id="WP_238244112.1">
    <property type="nucleotide sequence ID" value="NZ_BPQP01000031.1"/>
</dbReference>
<evidence type="ECO:0000256" key="5">
    <source>
        <dbReference type="ARBA" id="ARBA00023136"/>
    </source>
</evidence>
<evidence type="ECO:0000256" key="6">
    <source>
        <dbReference type="SAM" id="Phobius"/>
    </source>
</evidence>
<comment type="similarity">
    <text evidence="2">Belongs to the CorA metal ion transporter (MIT) (TC 1.A.35) family.</text>
</comment>
<dbReference type="SUPFAM" id="SSF144083">
    <property type="entry name" value="Magnesium transport protein CorA, transmembrane region"/>
    <property type="match status" value="1"/>
</dbReference>
<accession>A0ABQ4RWJ1</accession>
<dbReference type="InterPro" id="IPR002523">
    <property type="entry name" value="MgTranspt_CorA/ZnTranspt_ZntB"/>
</dbReference>
<keyword evidence="8" id="KW-1185">Reference proteome</keyword>
<dbReference type="Pfam" id="PF01544">
    <property type="entry name" value="CorA"/>
    <property type="match status" value="1"/>
</dbReference>
<dbReference type="InterPro" id="IPR045861">
    <property type="entry name" value="CorA_cytoplasmic_dom"/>
</dbReference>
<sequence>MMDFYALRDDRLLRNATHSDKVGEPSGGATVLASADDALWIDLVDPTTEEEKGVERLLGLQVPTRQEMAEIEDSARLYEENGALVMTAVVITGIAEGRPARAPVTFVLTPTHLVSVRYADPVPFRTFEAKCQRQPGQQTTGDRVLTSLLESIIERAADVLESVQAGLNDVSTRLFIDGAGVPGKAPPVADDLQNTIRLLGRQNLTLAILRVSLLSLVRLVPYVKQGAATWLADGGPARLKQLDRDLRSLTAYETQLSAEIAFLHEATIGLINLEQNRIIKVFSIAAVLFLPPTLVGTVYGMNFEKMPELKWEYGYPLAIFLMVLSSIAPYYYFKMKRWL</sequence>
<dbReference type="Gene3D" id="1.20.58.340">
    <property type="entry name" value="Magnesium transport protein CorA, transmembrane region"/>
    <property type="match status" value="1"/>
</dbReference>